<feature type="region of interest" description="Disordered" evidence="1">
    <location>
        <begin position="66"/>
        <end position="98"/>
    </location>
</feature>
<accession>A0A0P0WSP4</accession>
<proteinExistence type="predicted"/>
<reference evidence="2 3" key="1">
    <citation type="journal article" date="2005" name="Nature">
        <title>The map-based sequence of the rice genome.</title>
        <authorList>
            <consortium name="International rice genome sequencing project (IRGSP)"/>
            <person name="Matsumoto T."/>
            <person name="Wu J."/>
            <person name="Kanamori H."/>
            <person name="Katayose Y."/>
            <person name="Fujisawa M."/>
            <person name="Namiki N."/>
            <person name="Mizuno H."/>
            <person name="Yamamoto K."/>
            <person name="Antonio B.A."/>
            <person name="Baba T."/>
            <person name="Sakata K."/>
            <person name="Nagamura Y."/>
            <person name="Aoki H."/>
            <person name="Arikawa K."/>
            <person name="Arita K."/>
            <person name="Bito T."/>
            <person name="Chiden Y."/>
            <person name="Fujitsuka N."/>
            <person name="Fukunaka R."/>
            <person name="Hamada M."/>
            <person name="Harada C."/>
            <person name="Hayashi A."/>
            <person name="Hijishita S."/>
            <person name="Honda M."/>
            <person name="Hosokawa S."/>
            <person name="Ichikawa Y."/>
            <person name="Idonuma A."/>
            <person name="Iijima M."/>
            <person name="Ikeda M."/>
            <person name="Ikeno M."/>
            <person name="Ito K."/>
            <person name="Ito S."/>
            <person name="Ito T."/>
            <person name="Ito Y."/>
            <person name="Ito Y."/>
            <person name="Iwabuchi A."/>
            <person name="Kamiya K."/>
            <person name="Karasawa W."/>
            <person name="Kurita K."/>
            <person name="Katagiri S."/>
            <person name="Kikuta A."/>
            <person name="Kobayashi H."/>
            <person name="Kobayashi N."/>
            <person name="Machita K."/>
            <person name="Maehara T."/>
            <person name="Masukawa M."/>
            <person name="Mizubayashi T."/>
            <person name="Mukai Y."/>
            <person name="Nagasaki H."/>
            <person name="Nagata Y."/>
            <person name="Naito S."/>
            <person name="Nakashima M."/>
            <person name="Nakama Y."/>
            <person name="Nakamichi Y."/>
            <person name="Nakamura M."/>
            <person name="Meguro A."/>
            <person name="Negishi M."/>
            <person name="Ohta I."/>
            <person name="Ohta T."/>
            <person name="Okamoto M."/>
            <person name="Ono N."/>
            <person name="Saji S."/>
            <person name="Sakaguchi M."/>
            <person name="Sakai K."/>
            <person name="Shibata M."/>
            <person name="Shimokawa T."/>
            <person name="Song J."/>
            <person name="Takazaki Y."/>
            <person name="Terasawa K."/>
            <person name="Tsugane M."/>
            <person name="Tsuji K."/>
            <person name="Ueda S."/>
            <person name="Waki K."/>
            <person name="Yamagata H."/>
            <person name="Yamamoto M."/>
            <person name="Yamamoto S."/>
            <person name="Yamane H."/>
            <person name="Yoshiki S."/>
            <person name="Yoshihara R."/>
            <person name="Yukawa K."/>
            <person name="Zhong H."/>
            <person name="Yano M."/>
            <person name="Yuan Q."/>
            <person name="Ouyang S."/>
            <person name="Liu J."/>
            <person name="Jones K.M."/>
            <person name="Gansberger K."/>
            <person name="Moffat K."/>
            <person name="Hill J."/>
            <person name="Bera J."/>
            <person name="Fadrosh D."/>
            <person name="Jin S."/>
            <person name="Johri S."/>
            <person name="Kim M."/>
            <person name="Overton L."/>
            <person name="Reardon M."/>
            <person name="Tsitrin T."/>
            <person name="Vuong H."/>
            <person name="Weaver B."/>
            <person name="Ciecko A."/>
            <person name="Tallon L."/>
            <person name="Jackson J."/>
            <person name="Pai G."/>
            <person name="Aken S.V."/>
            <person name="Utterback T."/>
            <person name="Reidmuller S."/>
            <person name="Feldblyum T."/>
            <person name="Hsiao J."/>
            <person name="Zismann V."/>
            <person name="Iobst S."/>
            <person name="de Vazeille A.R."/>
            <person name="Buell C.R."/>
            <person name="Ying K."/>
            <person name="Li Y."/>
            <person name="Lu T."/>
            <person name="Huang Y."/>
            <person name="Zhao Q."/>
            <person name="Feng Q."/>
            <person name="Zhang L."/>
            <person name="Zhu J."/>
            <person name="Weng Q."/>
            <person name="Mu J."/>
            <person name="Lu Y."/>
            <person name="Fan D."/>
            <person name="Liu Y."/>
            <person name="Guan J."/>
            <person name="Zhang Y."/>
            <person name="Yu S."/>
            <person name="Liu X."/>
            <person name="Zhang Y."/>
            <person name="Hong G."/>
            <person name="Han B."/>
            <person name="Choisne N."/>
            <person name="Demange N."/>
            <person name="Orjeda G."/>
            <person name="Samain S."/>
            <person name="Cattolico L."/>
            <person name="Pelletier E."/>
            <person name="Couloux A."/>
            <person name="Segurens B."/>
            <person name="Wincker P."/>
            <person name="D'Hont A."/>
            <person name="Scarpelli C."/>
            <person name="Weissenbach J."/>
            <person name="Salanoubat M."/>
            <person name="Quetier F."/>
            <person name="Yu Y."/>
            <person name="Kim H.R."/>
            <person name="Rambo T."/>
            <person name="Currie J."/>
            <person name="Collura K."/>
            <person name="Luo M."/>
            <person name="Yang T."/>
            <person name="Ammiraju J.S.S."/>
            <person name="Engler F."/>
            <person name="Soderlund C."/>
            <person name="Wing R.A."/>
            <person name="Palmer L.E."/>
            <person name="de la Bastide M."/>
            <person name="Spiegel L."/>
            <person name="Nascimento L."/>
            <person name="Zutavern T."/>
            <person name="O'Shaughnessy A."/>
            <person name="Dike S."/>
            <person name="Dedhia N."/>
            <person name="Preston R."/>
            <person name="Balija V."/>
            <person name="McCombie W.R."/>
            <person name="Chow T."/>
            <person name="Chen H."/>
            <person name="Chung M."/>
            <person name="Chen C."/>
            <person name="Shaw J."/>
            <person name="Wu H."/>
            <person name="Hsiao K."/>
            <person name="Chao Y."/>
            <person name="Chu M."/>
            <person name="Cheng C."/>
            <person name="Hour A."/>
            <person name="Lee P."/>
            <person name="Lin S."/>
            <person name="Lin Y."/>
            <person name="Liou J."/>
            <person name="Liu S."/>
            <person name="Hsing Y."/>
            <person name="Raghuvanshi S."/>
            <person name="Mohanty A."/>
            <person name="Bharti A.K."/>
            <person name="Gaur A."/>
            <person name="Gupta V."/>
            <person name="Kumar D."/>
            <person name="Ravi V."/>
            <person name="Vij S."/>
            <person name="Kapur A."/>
            <person name="Khurana P."/>
            <person name="Khurana P."/>
            <person name="Khurana J.P."/>
            <person name="Tyagi A.K."/>
            <person name="Gaikwad K."/>
            <person name="Singh A."/>
            <person name="Dalal V."/>
            <person name="Srivastava S."/>
            <person name="Dixit A."/>
            <person name="Pal A.K."/>
            <person name="Ghazi I.A."/>
            <person name="Yadav M."/>
            <person name="Pandit A."/>
            <person name="Bhargava A."/>
            <person name="Sureshbabu K."/>
            <person name="Batra K."/>
            <person name="Sharma T.R."/>
            <person name="Mohapatra T."/>
            <person name="Singh N.K."/>
            <person name="Messing J."/>
            <person name="Nelson A.B."/>
            <person name="Fuks G."/>
            <person name="Kavchok S."/>
            <person name="Keizer G."/>
            <person name="Linton E."/>
            <person name="Llaca V."/>
            <person name="Song R."/>
            <person name="Tanyolac B."/>
            <person name="Young S."/>
            <person name="Ho-Il K."/>
            <person name="Hahn J.H."/>
            <person name="Sangsakoo G."/>
            <person name="Vanavichit A."/>
            <person name="de Mattos Luiz.A.T."/>
            <person name="Zimmer P.D."/>
            <person name="Malone G."/>
            <person name="Dellagostin O."/>
            <person name="de Oliveira A.C."/>
            <person name="Bevan M."/>
            <person name="Bancroft I."/>
            <person name="Minx P."/>
            <person name="Cordum H."/>
            <person name="Wilson R."/>
            <person name="Cheng Z."/>
            <person name="Jin W."/>
            <person name="Jiang J."/>
            <person name="Leong S.A."/>
            <person name="Iwama H."/>
            <person name="Gojobori T."/>
            <person name="Itoh T."/>
            <person name="Niimura Y."/>
            <person name="Fujii Y."/>
            <person name="Habara T."/>
            <person name="Sakai H."/>
            <person name="Sato Y."/>
            <person name="Wilson G."/>
            <person name="Kumar K."/>
            <person name="McCouch S."/>
            <person name="Juretic N."/>
            <person name="Hoen D."/>
            <person name="Wright S."/>
            <person name="Bruskiewich R."/>
            <person name="Bureau T."/>
            <person name="Miyao A."/>
            <person name="Hirochika H."/>
            <person name="Nishikawa T."/>
            <person name="Kadowaki K."/>
            <person name="Sugiura M."/>
            <person name="Burr B."/>
            <person name="Sasaki T."/>
        </authorList>
    </citation>
    <scope>NUCLEOTIDE SEQUENCE [LARGE SCALE GENOMIC DNA]</scope>
    <source>
        <strain evidence="3">cv. Nipponbare</strain>
    </source>
</reference>
<evidence type="ECO:0000313" key="2">
    <source>
        <dbReference type="EMBL" id="BAF18819.1"/>
    </source>
</evidence>
<dbReference type="AlphaFoldDB" id="A0A0P0WSP4"/>
<dbReference type="Gramene" id="Os06t0165000-01">
    <property type="protein sequence ID" value="Os06t0165000-01"/>
    <property type="gene ID" value="Os06g0165000"/>
</dbReference>
<sequence>MLAFRIHDNKVSIVEKLCSVGSSGCCVGAPYNFAIVVKKGQGAVLLEGEPGTLSVHRSIAVRRPSDRLLRRPGEPDGEGECVGGHPVESAGEVAIGGH</sequence>
<reference evidence="3" key="2">
    <citation type="journal article" date="2008" name="Nucleic Acids Res.">
        <title>The rice annotation project database (RAP-DB): 2008 update.</title>
        <authorList>
            <consortium name="The rice annotation project (RAP)"/>
        </authorList>
    </citation>
    <scope>GENOME REANNOTATION</scope>
    <source>
        <strain evidence="3">cv. Nipponbare</strain>
    </source>
</reference>
<dbReference type="EMBL" id="AP008212">
    <property type="protein sequence ID" value="BAF18819.1"/>
    <property type="molecule type" value="Genomic_DNA"/>
</dbReference>
<organism evidence="2 3">
    <name type="scientific">Oryza sativa subsp. japonica</name>
    <name type="common">Rice</name>
    <dbReference type="NCBI Taxonomy" id="39947"/>
    <lineage>
        <taxon>Eukaryota</taxon>
        <taxon>Viridiplantae</taxon>
        <taxon>Streptophyta</taxon>
        <taxon>Embryophyta</taxon>
        <taxon>Tracheophyta</taxon>
        <taxon>Spermatophyta</taxon>
        <taxon>Magnoliopsida</taxon>
        <taxon>Liliopsida</taxon>
        <taxon>Poales</taxon>
        <taxon>Poaceae</taxon>
        <taxon>BOP clade</taxon>
        <taxon>Oryzoideae</taxon>
        <taxon>Oryzeae</taxon>
        <taxon>Oryzinae</taxon>
        <taxon>Oryza</taxon>
        <taxon>Oryza sativa</taxon>
    </lineage>
</organism>
<dbReference type="KEGG" id="dosa:Os06g0165000"/>
<gene>
    <name evidence="2" type="ordered locus">Os06g0165000</name>
</gene>
<name>A0A0P0WSP4_ORYSJ</name>
<evidence type="ECO:0000313" key="3">
    <source>
        <dbReference type="Proteomes" id="UP000000763"/>
    </source>
</evidence>
<dbReference type="Proteomes" id="UP000000763">
    <property type="component" value="Chromosome 6"/>
</dbReference>
<protein>
    <submittedName>
        <fullName evidence="2">Os06g0165000 protein</fullName>
    </submittedName>
</protein>
<evidence type="ECO:0000256" key="1">
    <source>
        <dbReference type="SAM" id="MobiDB-lite"/>
    </source>
</evidence>